<keyword evidence="6" id="KW-1185">Reference proteome</keyword>
<dbReference type="Pfam" id="PF00072">
    <property type="entry name" value="Response_reg"/>
    <property type="match status" value="1"/>
</dbReference>
<dbReference type="SMART" id="SM00448">
    <property type="entry name" value="REC"/>
    <property type="match status" value="1"/>
</dbReference>
<name>A0A4R1RFP7_HYDET</name>
<comment type="caution">
    <text evidence="5">The sequence shown here is derived from an EMBL/GenBank/DDBJ whole genome shotgun (WGS) entry which is preliminary data.</text>
</comment>
<evidence type="ECO:0000256" key="2">
    <source>
        <dbReference type="ARBA" id="ARBA00023012"/>
    </source>
</evidence>
<dbReference type="InterPro" id="IPR011006">
    <property type="entry name" value="CheY-like_superfamily"/>
</dbReference>
<dbReference type="CDD" id="cd17546">
    <property type="entry name" value="REC_hyHK_CKI1_RcsC-like"/>
    <property type="match status" value="1"/>
</dbReference>
<evidence type="ECO:0000256" key="3">
    <source>
        <dbReference type="PROSITE-ProRule" id="PRU00169"/>
    </source>
</evidence>
<organism evidence="5 6">
    <name type="scientific">Hydrogenispora ethanolica</name>
    <dbReference type="NCBI Taxonomy" id="1082276"/>
    <lineage>
        <taxon>Bacteria</taxon>
        <taxon>Bacillati</taxon>
        <taxon>Bacillota</taxon>
        <taxon>Hydrogenispora</taxon>
    </lineage>
</organism>
<feature type="modified residue" description="4-aspartylphosphate" evidence="3">
    <location>
        <position position="55"/>
    </location>
</feature>
<accession>A0A4R1RFP7</accession>
<proteinExistence type="predicted"/>
<dbReference type="EMBL" id="SLUN01000018">
    <property type="protein sequence ID" value="TCL64761.1"/>
    <property type="molecule type" value="Genomic_DNA"/>
</dbReference>
<dbReference type="PROSITE" id="PS50110">
    <property type="entry name" value="RESPONSE_REGULATORY"/>
    <property type="match status" value="1"/>
</dbReference>
<evidence type="ECO:0000313" key="6">
    <source>
        <dbReference type="Proteomes" id="UP000295008"/>
    </source>
</evidence>
<reference evidence="5 6" key="1">
    <citation type="submission" date="2019-03" db="EMBL/GenBank/DDBJ databases">
        <title>Genomic Encyclopedia of Type Strains, Phase IV (KMG-IV): sequencing the most valuable type-strain genomes for metagenomic binning, comparative biology and taxonomic classification.</title>
        <authorList>
            <person name="Goeker M."/>
        </authorList>
    </citation>
    <scope>NUCLEOTIDE SEQUENCE [LARGE SCALE GENOMIC DNA]</scope>
    <source>
        <strain evidence="5 6">LX-B</strain>
    </source>
</reference>
<dbReference type="RefSeq" id="WP_132015086.1">
    <property type="nucleotide sequence ID" value="NZ_SLUN01000018.1"/>
</dbReference>
<evidence type="ECO:0000256" key="1">
    <source>
        <dbReference type="ARBA" id="ARBA00022553"/>
    </source>
</evidence>
<dbReference type="InterPro" id="IPR001789">
    <property type="entry name" value="Sig_transdc_resp-reg_receiver"/>
</dbReference>
<evidence type="ECO:0000313" key="5">
    <source>
        <dbReference type="EMBL" id="TCL64761.1"/>
    </source>
</evidence>
<keyword evidence="1 3" id="KW-0597">Phosphoprotein</keyword>
<dbReference type="PANTHER" id="PTHR45339">
    <property type="entry name" value="HYBRID SIGNAL TRANSDUCTION HISTIDINE KINASE J"/>
    <property type="match status" value="1"/>
</dbReference>
<dbReference type="Proteomes" id="UP000295008">
    <property type="component" value="Unassembled WGS sequence"/>
</dbReference>
<dbReference type="SUPFAM" id="SSF52172">
    <property type="entry name" value="CheY-like"/>
    <property type="match status" value="1"/>
</dbReference>
<protein>
    <submittedName>
        <fullName evidence="5">Two-component system chemotaxis response regulator CheY</fullName>
    </submittedName>
</protein>
<dbReference type="Gene3D" id="3.40.50.2300">
    <property type="match status" value="1"/>
</dbReference>
<dbReference type="PANTHER" id="PTHR45339:SF1">
    <property type="entry name" value="HYBRID SIGNAL TRANSDUCTION HISTIDINE KINASE J"/>
    <property type="match status" value="1"/>
</dbReference>
<dbReference type="GO" id="GO:0000160">
    <property type="term" value="P:phosphorelay signal transduction system"/>
    <property type="evidence" value="ECO:0007669"/>
    <property type="project" value="UniProtKB-KW"/>
</dbReference>
<gene>
    <name evidence="5" type="ORF">EDC14_101860</name>
</gene>
<evidence type="ECO:0000259" key="4">
    <source>
        <dbReference type="PROSITE" id="PS50110"/>
    </source>
</evidence>
<keyword evidence="2" id="KW-0902">Two-component regulatory system</keyword>
<sequence>MRIMIVEDDLASRKFLFKFLTMYGDCDITVNGMEAVEAFLMAWDEGQPYDLICMDIMMPKVDGYKALKTIRGIENQRGIPDQNRVKVIMTTALNEPNNVFEAFDTGCEAYAAKPIDTGKLLEVMRKLGLLMTHNNI</sequence>
<feature type="domain" description="Response regulatory" evidence="4">
    <location>
        <begin position="2"/>
        <end position="128"/>
    </location>
</feature>
<dbReference type="AlphaFoldDB" id="A0A4R1RFP7"/>
<dbReference type="OrthoDB" id="9797769at2"/>